<evidence type="ECO:0000313" key="1">
    <source>
        <dbReference type="EMBL" id="KAF9818501.1"/>
    </source>
</evidence>
<reference evidence="1" key="1">
    <citation type="submission" date="2020-11" db="EMBL/GenBank/DDBJ databases">
        <authorList>
            <person name="Koelle M."/>
            <person name="Horta M.A.C."/>
            <person name="Nowrousian M."/>
            <person name="Ohm R.A."/>
            <person name="Benz P."/>
            <person name="Pilgard A."/>
        </authorList>
    </citation>
    <scope>NUCLEOTIDE SEQUENCE</scope>
    <source>
        <strain evidence="1">FPRL280</strain>
    </source>
</reference>
<reference evidence="1" key="2">
    <citation type="journal article" name="Front. Microbiol.">
        <title>Degradative Capacity of Two Strains of Rhodonia placenta: From Phenotype to Genotype.</title>
        <authorList>
            <person name="Kolle M."/>
            <person name="Horta M.A.C."/>
            <person name="Nowrousian M."/>
            <person name="Ohm R.A."/>
            <person name="Benz J.P."/>
            <person name="Pilgard A."/>
        </authorList>
    </citation>
    <scope>NUCLEOTIDE SEQUENCE</scope>
    <source>
        <strain evidence="1">FPRL280</strain>
    </source>
</reference>
<dbReference type="AlphaFoldDB" id="A0A8H7P7F9"/>
<dbReference type="EMBL" id="JADOXO010000029">
    <property type="protein sequence ID" value="KAF9818501.1"/>
    <property type="molecule type" value="Genomic_DNA"/>
</dbReference>
<protein>
    <submittedName>
        <fullName evidence="1">Uncharacterized protein</fullName>
    </submittedName>
</protein>
<organism evidence="1 2">
    <name type="scientific">Rhodonia placenta</name>
    <dbReference type="NCBI Taxonomy" id="104341"/>
    <lineage>
        <taxon>Eukaryota</taxon>
        <taxon>Fungi</taxon>
        <taxon>Dikarya</taxon>
        <taxon>Basidiomycota</taxon>
        <taxon>Agaricomycotina</taxon>
        <taxon>Agaricomycetes</taxon>
        <taxon>Polyporales</taxon>
        <taxon>Adustoporiaceae</taxon>
        <taxon>Rhodonia</taxon>
    </lineage>
</organism>
<dbReference type="SUPFAM" id="SSF52047">
    <property type="entry name" value="RNI-like"/>
    <property type="match status" value="1"/>
</dbReference>
<proteinExistence type="predicted"/>
<dbReference type="Proteomes" id="UP000639403">
    <property type="component" value="Unassembled WGS sequence"/>
</dbReference>
<accession>A0A8H7P7F9</accession>
<gene>
    <name evidence="1" type="ORF">IEO21_02739</name>
</gene>
<evidence type="ECO:0000313" key="2">
    <source>
        <dbReference type="Proteomes" id="UP000639403"/>
    </source>
</evidence>
<name>A0A8H7P7F9_9APHY</name>
<comment type="caution">
    <text evidence="1">The sequence shown here is derived from an EMBL/GenBank/DDBJ whole genome shotgun (WGS) entry which is preliminary data.</text>
</comment>
<sequence length="255" mass="27940">MESTPRTSMLDLDVDVMLLILAHLSSGDALRLAAAARALRPIALARAYSDVTLTRAAQTAAFCAHMLADTPRCPCSMRRLDIRHRAVEDEAYSWNARRGRKLLRALAALIRDARELRALALPAAEMLLLAEPHVGAAVASLPRLARLHLEKAGSSAMGMLRAAQGPVEDLRIASMIKVVPAREVLSGVAALSYLRTLHLHCPDAWMNASREVLSGIASLPHLQTLYLYWPFKWTDVLTTETASLPSSLSLRQLHM</sequence>